<dbReference type="RefSeq" id="WP_116059657.1">
    <property type="nucleotide sequence ID" value="NZ_QRDZ01000003.1"/>
</dbReference>
<dbReference type="SUPFAM" id="SSF53474">
    <property type="entry name" value="alpha/beta-Hydrolases"/>
    <property type="match status" value="1"/>
</dbReference>
<reference evidence="4 5" key="1">
    <citation type="submission" date="2018-07" db="EMBL/GenBank/DDBJ databases">
        <title>Genomic Encyclopedia of Type Strains, Phase III (KMG-III): the genomes of soil and plant-associated and newly described type strains.</title>
        <authorList>
            <person name="Whitman W."/>
        </authorList>
    </citation>
    <scope>NUCLEOTIDE SEQUENCE [LARGE SCALE GENOMIC DNA]</scope>
    <source>
        <strain evidence="4 5">CECT 7287</strain>
    </source>
</reference>
<evidence type="ECO:0000313" key="4">
    <source>
        <dbReference type="EMBL" id="RED86546.1"/>
    </source>
</evidence>
<evidence type="ECO:0000259" key="3">
    <source>
        <dbReference type="SMART" id="SM00824"/>
    </source>
</evidence>
<gene>
    <name evidence="4" type="ORF">DFP98_103401</name>
</gene>
<evidence type="ECO:0000256" key="1">
    <source>
        <dbReference type="ARBA" id="ARBA00007169"/>
    </source>
</evidence>
<dbReference type="InterPro" id="IPR029058">
    <property type="entry name" value="AB_hydrolase_fold"/>
</dbReference>
<dbReference type="GO" id="GO:0008610">
    <property type="term" value="P:lipid biosynthetic process"/>
    <property type="evidence" value="ECO:0007669"/>
    <property type="project" value="TreeGrafter"/>
</dbReference>
<sequence>MDNMVKVFNYSAASRKRLICIPYAGGYSAAFKPLETELRGDWQVVSVDPPGHGSNPEPLLNNLEALVQLYLGRLRTYFKPPFVLFGHSMGGKIVHRMAQQLELAGVSPAAVIVSGCPAPDCPPAVYKDDQALLKHVASFGGIPEELLRYGPFIDYFLPILRADYDAIATYICPSEQRLKAPLHVFYGTEDSVFTREDAAAWLKWAERVEAAAFTGGHLFVQHQADELAGRIRIILNYVKEGIPTR</sequence>
<dbReference type="AlphaFoldDB" id="A0A3D9KL06"/>
<dbReference type="InterPro" id="IPR001031">
    <property type="entry name" value="Thioesterase"/>
</dbReference>
<dbReference type="OrthoDB" id="2213423at2"/>
<proteinExistence type="inferred from homology"/>
<dbReference type="Gene3D" id="3.40.50.1820">
    <property type="entry name" value="alpha/beta hydrolase"/>
    <property type="match status" value="1"/>
</dbReference>
<evidence type="ECO:0000313" key="5">
    <source>
        <dbReference type="Proteomes" id="UP000256977"/>
    </source>
</evidence>
<accession>A0A3D9KL06</accession>
<protein>
    <submittedName>
        <fullName evidence="4">External thioesterase TEII</fullName>
    </submittedName>
</protein>
<keyword evidence="5" id="KW-1185">Reference proteome</keyword>
<dbReference type="EMBL" id="QRDZ01000003">
    <property type="protein sequence ID" value="RED86546.1"/>
    <property type="molecule type" value="Genomic_DNA"/>
</dbReference>
<dbReference type="InterPro" id="IPR020802">
    <property type="entry name" value="TesA-like"/>
</dbReference>
<dbReference type="SMART" id="SM00824">
    <property type="entry name" value="PKS_TE"/>
    <property type="match status" value="1"/>
</dbReference>
<name>A0A3D9KL06_9BACL</name>
<organism evidence="4 5">
    <name type="scientific">Cohnella phaseoli</name>
    <dbReference type="NCBI Taxonomy" id="456490"/>
    <lineage>
        <taxon>Bacteria</taxon>
        <taxon>Bacillati</taxon>
        <taxon>Bacillota</taxon>
        <taxon>Bacilli</taxon>
        <taxon>Bacillales</taxon>
        <taxon>Paenibacillaceae</taxon>
        <taxon>Cohnella</taxon>
    </lineage>
</organism>
<dbReference type="InterPro" id="IPR012223">
    <property type="entry name" value="TEII"/>
</dbReference>
<feature type="domain" description="Thioesterase TesA-like" evidence="3">
    <location>
        <begin position="19"/>
        <end position="235"/>
    </location>
</feature>
<dbReference type="Pfam" id="PF00975">
    <property type="entry name" value="Thioesterase"/>
    <property type="match status" value="1"/>
</dbReference>
<dbReference type="Proteomes" id="UP000256977">
    <property type="component" value="Unassembled WGS sequence"/>
</dbReference>
<evidence type="ECO:0000256" key="2">
    <source>
        <dbReference type="ARBA" id="ARBA00022801"/>
    </source>
</evidence>
<keyword evidence="2" id="KW-0378">Hydrolase</keyword>
<comment type="similarity">
    <text evidence="1">Belongs to the thioesterase family.</text>
</comment>
<dbReference type="PANTHER" id="PTHR11487">
    <property type="entry name" value="THIOESTERASE"/>
    <property type="match status" value="1"/>
</dbReference>
<comment type="caution">
    <text evidence="4">The sequence shown here is derived from an EMBL/GenBank/DDBJ whole genome shotgun (WGS) entry which is preliminary data.</text>
</comment>
<dbReference type="PANTHER" id="PTHR11487:SF0">
    <property type="entry name" value="S-ACYL FATTY ACID SYNTHASE THIOESTERASE, MEDIUM CHAIN"/>
    <property type="match status" value="1"/>
</dbReference>
<dbReference type="GO" id="GO:0016787">
    <property type="term" value="F:hydrolase activity"/>
    <property type="evidence" value="ECO:0007669"/>
    <property type="project" value="UniProtKB-KW"/>
</dbReference>